<evidence type="ECO:0000256" key="1">
    <source>
        <dbReference type="ARBA" id="ARBA00022857"/>
    </source>
</evidence>
<evidence type="ECO:0000259" key="3">
    <source>
        <dbReference type="Pfam" id="PF07992"/>
    </source>
</evidence>
<dbReference type="Pfam" id="PF07992">
    <property type="entry name" value="Pyr_redox_2"/>
    <property type="match status" value="1"/>
</dbReference>
<accession>A0ABP3RCL6</accession>
<comment type="caution">
    <text evidence="4">The sequence shown here is derived from an EMBL/GenBank/DDBJ whole genome shotgun (WGS) entry which is preliminary data.</text>
</comment>
<dbReference type="InterPro" id="IPR010253">
    <property type="entry name" value="BchP_ChlP_pln/prok"/>
</dbReference>
<protein>
    <submittedName>
        <fullName evidence="4">Geranylgeranyl diphosphate reductase</fullName>
    </submittedName>
</protein>
<dbReference type="InterPro" id="IPR023753">
    <property type="entry name" value="FAD/NAD-binding_dom"/>
</dbReference>
<dbReference type="PANTHER" id="PTHR42685:SF4">
    <property type="entry name" value="GERANYLGERANYL DIPHOSPHATE REDUCTASE, CHLOROPLASTIC"/>
    <property type="match status" value="1"/>
</dbReference>
<evidence type="ECO:0000256" key="2">
    <source>
        <dbReference type="ARBA" id="ARBA00023002"/>
    </source>
</evidence>
<proteinExistence type="predicted"/>
<dbReference type="SUPFAM" id="SSF51905">
    <property type="entry name" value="FAD/NAD(P)-binding domain"/>
    <property type="match status" value="1"/>
</dbReference>
<reference evidence="5" key="1">
    <citation type="journal article" date="2019" name="Int. J. Syst. Evol. Microbiol.">
        <title>The Global Catalogue of Microorganisms (GCM) 10K type strain sequencing project: providing services to taxonomists for standard genome sequencing and annotation.</title>
        <authorList>
            <consortium name="The Broad Institute Genomics Platform"/>
            <consortium name="The Broad Institute Genome Sequencing Center for Infectious Disease"/>
            <person name="Wu L."/>
            <person name="Ma J."/>
        </authorList>
    </citation>
    <scope>NUCLEOTIDE SEQUENCE [LARGE SCALE GENOMIC DNA]</scope>
    <source>
        <strain evidence="5">JCM 9933</strain>
    </source>
</reference>
<feature type="domain" description="FAD/NAD(P)-binding" evidence="3">
    <location>
        <begin position="11"/>
        <end position="172"/>
    </location>
</feature>
<dbReference type="RefSeq" id="WP_343898251.1">
    <property type="nucleotide sequence ID" value="NZ_BAAAFZ010000120.1"/>
</dbReference>
<organism evidence="4 5">
    <name type="scientific">Craurococcus roseus</name>
    <dbReference type="NCBI Taxonomy" id="77585"/>
    <lineage>
        <taxon>Bacteria</taxon>
        <taxon>Pseudomonadati</taxon>
        <taxon>Pseudomonadota</taxon>
        <taxon>Alphaproteobacteria</taxon>
        <taxon>Acetobacterales</taxon>
        <taxon>Acetobacteraceae</taxon>
        <taxon>Craurococcus</taxon>
    </lineage>
</organism>
<evidence type="ECO:0000313" key="4">
    <source>
        <dbReference type="EMBL" id="GAA0607570.1"/>
    </source>
</evidence>
<keyword evidence="5" id="KW-1185">Reference proteome</keyword>
<keyword evidence="1" id="KW-0521">NADP</keyword>
<dbReference type="PANTHER" id="PTHR42685">
    <property type="entry name" value="GERANYLGERANYL DIPHOSPHATE REDUCTASE"/>
    <property type="match status" value="1"/>
</dbReference>
<name>A0ABP3RCL6_9PROT</name>
<evidence type="ECO:0000313" key="5">
    <source>
        <dbReference type="Proteomes" id="UP001501588"/>
    </source>
</evidence>
<keyword evidence="2" id="KW-0560">Oxidoreductase</keyword>
<dbReference type="NCBIfam" id="TIGR02032">
    <property type="entry name" value="GG-red-SF"/>
    <property type="match status" value="1"/>
</dbReference>
<dbReference type="Gene3D" id="3.50.50.60">
    <property type="entry name" value="FAD/NAD(P)-binding domain"/>
    <property type="match status" value="1"/>
</dbReference>
<dbReference type="InterPro" id="IPR011777">
    <property type="entry name" value="Geranylgeranyl_Rdtase_fam"/>
</dbReference>
<dbReference type="InterPro" id="IPR036188">
    <property type="entry name" value="FAD/NAD-bd_sf"/>
</dbReference>
<dbReference type="PRINTS" id="PR00420">
    <property type="entry name" value="RNGMNOXGNASE"/>
</dbReference>
<dbReference type="Proteomes" id="UP001501588">
    <property type="component" value="Unassembled WGS sequence"/>
</dbReference>
<gene>
    <name evidence="4" type="ORF">GCM10009416_50620</name>
</gene>
<sequence>MAGDDRDTLFDAAVVGGGPAGATAATDLARHGRAVALLDRAGRIKPCGGAIPPKLVQDFAIPESLLVARVAGARIVSPSARSVDMPIDGGFVGMVDRDVFDEWLRERAAGAGAVRREGTFERLDHEADGTVTVHYRPRGAAKDVEPARLRARAVIGADGATSRVARQCVPGAEDIPHVFAYHEIVRSPRGAAVGAYDPTRCDVYYDGTLSPDFYAWIFPHGDTASVGTGSMQKGFGLRGAVGALRDIAGLDGAETIRREGAPIPLHPLKRWDDGRGVVLAGDAAGVVAPASGEGIYYAMLGGRMAADAAHEFLATGDARALAKARKRFMRLHGPVFWMLGMMQNHWYRDDARRERFVSICRDKDVQDLTWDAYMNKELVKARPLAHARIFFKNVAHLTGLVSPWHGAAAPPTSRAPALAQGRAA</sequence>
<dbReference type="InterPro" id="IPR050407">
    <property type="entry name" value="Geranylgeranyl_reductase"/>
</dbReference>
<dbReference type="EMBL" id="BAAAFZ010000120">
    <property type="protein sequence ID" value="GAA0607570.1"/>
    <property type="molecule type" value="Genomic_DNA"/>
</dbReference>
<dbReference type="NCBIfam" id="TIGR02023">
    <property type="entry name" value="BchP-ChlP"/>
    <property type="match status" value="1"/>
</dbReference>